<dbReference type="EMBL" id="JARKHS020031515">
    <property type="protein sequence ID" value="KAK8761130.1"/>
    <property type="molecule type" value="Genomic_DNA"/>
</dbReference>
<keyword evidence="10" id="KW-1185">Reference proteome</keyword>
<accession>A0AAQ4DF90</accession>
<feature type="transmembrane region" description="Helical" evidence="8">
    <location>
        <begin position="127"/>
        <end position="147"/>
    </location>
</feature>
<evidence type="ECO:0000256" key="5">
    <source>
        <dbReference type="ARBA" id="ARBA00022989"/>
    </source>
</evidence>
<protein>
    <submittedName>
        <fullName evidence="9">Uncharacterized protein</fullName>
    </submittedName>
</protein>
<comment type="similarity">
    <text evidence="2">Belongs to the insect chemoreceptor superfamily. Gustatory receptor (GR) family. Gr5a subfamily.</text>
</comment>
<keyword evidence="6 8" id="KW-0472">Membrane</keyword>
<evidence type="ECO:0000256" key="7">
    <source>
        <dbReference type="ARBA" id="ARBA00023170"/>
    </source>
</evidence>
<proteinExistence type="inferred from homology"/>
<name>A0AAQ4DF90_AMBAM</name>
<dbReference type="AlphaFoldDB" id="A0AAQ4DF90"/>
<comment type="caution">
    <text evidence="9">The sequence shown here is derived from an EMBL/GenBank/DDBJ whole genome shotgun (WGS) entry which is preliminary data.</text>
</comment>
<keyword evidence="5 8" id="KW-1133">Transmembrane helix</keyword>
<organism evidence="9 10">
    <name type="scientific">Amblyomma americanum</name>
    <name type="common">Lone star tick</name>
    <dbReference type="NCBI Taxonomy" id="6943"/>
    <lineage>
        <taxon>Eukaryota</taxon>
        <taxon>Metazoa</taxon>
        <taxon>Ecdysozoa</taxon>
        <taxon>Arthropoda</taxon>
        <taxon>Chelicerata</taxon>
        <taxon>Arachnida</taxon>
        <taxon>Acari</taxon>
        <taxon>Parasitiformes</taxon>
        <taxon>Ixodida</taxon>
        <taxon>Ixodoidea</taxon>
        <taxon>Ixodidae</taxon>
        <taxon>Amblyomminae</taxon>
        <taxon>Amblyomma</taxon>
    </lineage>
</organism>
<evidence type="ECO:0000256" key="3">
    <source>
        <dbReference type="ARBA" id="ARBA00022475"/>
    </source>
</evidence>
<evidence type="ECO:0000256" key="1">
    <source>
        <dbReference type="ARBA" id="ARBA00004651"/>
    </source>
</evidence>
<gene>
    <name evidence="9" type="ORF">V5799_027604</name>
</gene>
<dbReference type="GO" id="GO:0005886">
    <property type="term" value="C:plasma membrane"/>
    <property type="evidence" value="ECO:0007669"/>
    <property type="project" value="UniProtKB-SubCell"/>
</dbReference>
<keyword evidence="4 8" id="KW-0812">Transmembrane</keyword>
<dbReference type="PANTHER" id="PTHR21421">
    <property type="entry name" value="GUSTATORY RECEPTOR"/>
    <property type="match status" value="1"/>
</dbReference>
<keyword evidence="7" id="KW-0675">Receptor</keyword>
<evidence type="ECO:0000256" key="4">
    <source>
        <dbReference type="ARBA" id="ARBA00022692"/>
    </source>
</evidence>
<reference evidence="9 10" key="1">
    <citation type="journal article" date="2023" name="Arcadia Sci">
        <title>De novo assembly of a long-read Amblyomma americanum tick genome.</title>
        <authorList>
            <person name="Chou S."/>
            <person name="Poskanzer K.E."/>
            <person name="Rollins M."/>
            <person name="Thuy-Boun P.S."/>
        </authorList>
    </citation>
    <scope>NUCLEOTIDE SEQUENCE [LARGE SCALE GENOMIC DNA]</scope>
    <source>
        <strain evidence="9">F_SG_1</strain>
        <tissue evidence="9">Salivary glands</tissue>
    </source>
</reference>
<dbReference type="GO" id="GO:0050916">
    <property type="term" value="P:sensory perception of sweet taste"/>
    <property type="evidence" value="ECO:0007669"/>
    <property type="project" value="UniProtKB-ARBA"/>
</dbReference>
<dbReference type="Proteomes" id="UP001321473">
    <property type="component" value="Unassembled WGS sequence"/>
</dbReference>
<keyword evidence="3" id="KW-1003">Cell membrane</keyword>
<dbReference type="PANTHER" id="PTHR21421:SF29">
    <property type="entry name" value="GUSTATORY RECEPTOR 5A FOR TREHALOSE-RELATED"/>
    <property type="match status" value="1"/>
</dbReference>
<evidence type="ECO:0000256" key="8">
    <source>
        <dbReference type="SAM" id="Phobius"/>
    </source>
</evidence>
<evidence type="ECO:0000256" key="2">
    <source>
        <dbReference type="ARBA" id="ARBA00005327"/>
    </source>
</evidence>
<feature type="transmembrane region" description="Helical" evidence="8">
    <location>
        <begin position="20"/>
        <end position="44"/>
    </location>
</feature>
<comment type="subcellular location">
    <subcellularLocation>
        <location evidence="1">Cell membrane</location>
        <topology evidence="1">Multi-pass membrane protein</topology>
    </subcellularLocation>
</comment>
<sequence>MKGLRWRLLLLTELLRRFDLLGSPVVFCWYLNAVGNLVLSVPGILVGLGSASTSDYLYMLADLLANVAAFVALTLALSEPARLVRDSHRGALWLASSGVPGAQALAEAAQSAPVALSGWGCFHVQRGMVLGVFATVSTYVIVVYQFIQGAV</sequence>
<dbReference type="GO" id="GO:0008527">
    <property type="term" value="F:taste receptor activity"/>
    <property type="evidence" value="ECO:0007669"/>
    <property type="project" value="InterPro"/>
</dbReference>
<dbReference type="InterPro" id="IPR009318">
    <property type="entry name" value="Gustatory_rcpt"/>
</dbReference>
<evidence type="ECO:0000313" key="10">
    <source>
        <dbReference type="Proteomes" id="UP001321473"/>
    </source>
</evidence>
<evidence type="ECO:0000256" key="6">
    <source>
        <dbReference type="ARBA" id="ARBA00023136"/>
    </source>
</evidence>
<evidence type="ECO:0000313" key="9">
    <source>
        <dbReference type="EMBL" id="KAK8761130.1"/>
    </source>
</evidence>
<dbReference type="Pfam" id="PF06151">
    <property type="entry name" value="Trehalose_recp"/>
    <property type="match status" value="1"/>
</dbReference>
<feature type="transmembrane region" description="Helical" evidence="8">
    <location>
        <begin position="56"/>
        <end position="77"/>
    </location>
</feature>